<keyword evidence="4" id="KW-0808">Transferase</keyword>
<dbReference type="Pfam" id="PF01209">
    <property type="entry name" value="Ubie_methyltran"/>
    <property type="match status" value="1"/>
</dbReference>
<dbReference type="PRINTS" id="PR00419">
    <property type="entry name" value="ADXRDTASE"/>
</dbReference>
<dbReference type="InterPro" id="IPR050464">
    <property type="entry name" value="Zeta_carotene_desat/Oxidored"/>
</dbReference>
<dbReference type="Pfam" id="PF01593">
    <property type="entry name" value="Amino_oxidase"/>
    <property type="match status" value="1"/>
</dbReference>
<dbReference type="PANTHER" id="PTHR42923">
    <property type="entry name" value="PROTOPORPHYRINOGEN OXIDASE"/>
    <property type="match status" value="1"/>
</dbReference>
<dbReference type="GO" id="GO:0008168">
    <property type="term" value="F:methyltransferase activity"/>
    <property type="evidence" value="ECO:0007669"/>
    <property type="project" value="UniProtKB-KW"/>
</dbReference>
<dbReference type="SUPFAM" id="SSF51905">
    <property type="entry name" value="FAD/NAD(P)-binding domain"/>
    <property type="match status" value="1"/>
</dbReference>
<gene>
    <name evidence="3" type="ORF">FHR37_005894</name>
    <name evidence="4" type="ORF">SAMN05421678_11421</name>
</gene>
<dbReference type="EMBL" id="FOOI01000014">
    <property type="protein sequence ID" value="SFH23228.1"/>
    <property type="molecule type" value="Genomic_DNA"/>
</dbReference>
<keyword evidence="6" id="KW-1185">Reference proteome</keyword>
<name>A0A1I2YBT5_9ACTN</name>
<dbReference type="InterPro" id="IPR029063">
    <property type="entry name" value="SAM-dependent_MTases_sf"/>
</dbReference>
<dbReference type="OrthoDB" id="7856496at2"/>
<protein>
    <submittedName>
        <fullName evidence="3 4">Ubiquinone/menaquinone biosynthesis C-methylase UbiE</fullName>
    </submittedName>
</protein>
<reference evidence="3 6" key="2">
    <citation type="submission" date="2020-07" db="EMBL/GenBank/DDBJ databases">
        <title>Sequencing the genomes of 1000 actinobacteria strains.</title>
        <authorList>
            <person name="Klenk H.-P."/>
        </authorList>
    </citation>
    <scope>NUCLEOTIDE SEQUENCE [LARGE SCALE GENOMIC DNA]</scope>
    <source>
        <strain evidence="3 6">DSM 45117</strain>
    </source>
</reference>
<dbReference type="GO" id="GO:0032259">
    <property type="term" value="P:methylation"/>
    <property type="evidence" value="ECO:0007669"/>
    <property type="project" value="UniProtKB-KW"/>
</dbReference>
<dbReference type="Gene3D" id="3.50.50.60">
    <property type="entry name" value="FAD/NAD(P)-binding domain"/>
    <property type="match status" value="1"/>
</dbReference>
<dbReference type="Proteomes" id="UP000199052">
    <property type="component" value="Unassembled WGS sequence"/>
</dbReference>
<proteinExistence type="predicted"/>
<evidence type="ECO:0000259" key="2">
    <source>
        <dbReference type="Pfam" id="PF01593"/>
    </source>
</evidence>
<dbReference type="RefSeq" id="WP_092886377.1">
    <property type="nucleotide sequence ID" value="NZ_FOOI01000014.1"/>
</dbReference>
<reference evidence="4 5" key="1">
    <citation type="submission" date="2016-10" db="EMBL/GenBank/DDBJ databases">
        <authorList>
            <person name="de Groot N.N."/>
        </authorList>
    </citation>
    <scope>NUCLEOTIDE SEQUENCE [LARGE SCALE GENOMIC DNA]</scope>
    <source>
        <strain evidence="4 5">CPCC 202808</strain>
    </source>
</reference>
<dbReference type="STRING" id="504797.SAMN05421678_11421"/>
<evidence type="ECO:0000256" key="1">
    <source>
        <dbReference type="SAM" id="MobiDB-lite"/>
    </source>
</evidence>
<evidence type="ECO:0000313" key="5">
    <source>
        <dbReference type="Proteomes" id="UP000199052"/>
    </source>
</evidence>
<dbReference type="PANTHER" id="PTHR42923:SF43">
    <property type="entry name" value="AMINE OXIDASE"/>
    <property type="match status" value="1"/>
</dbReference>
<organism evidence="4 5">
    <name type="scientific">Actinopolymorpha cephalotaxi</name>
    <dbReference type="NCBI Taxonomy" id="504797"/>
    <lineage>
        <taxon>Bacteria</taxon>
        <taxon>Bacillati</taxon>
        <taxon>Actinomycetota</taxon>
        <taxon>Actinomycetes</taxon>
        <taxon>Propionibacteriales</taxon>
        <taxon>Actinopolymorphaceae</taxon>
        <taxon>Actinopolymorpha</taxon>
    </lineage>
</organism>
<dbReference type="InterPro" id="IPR036188">
    <property type="entry name" value="FAD/NAD-bd_sf"/>
</dbReference>
<dbReference type="AlphaFoldDB" id="A0A1I2YBT5"/>
<dbReference type="Proteomes" id="UP000533017">
    <property type="component" value="Unassembled WGS sequence"/>
</dbReference>
<feature type="region of interest" description="Disordered" evidence="1">
    <location>
        <begin position="286"/>
        <end position="338"/>
    </location>
</feature>
<feature type="domain" description="Amine oxidase" evidence="2">
    <location>
        <begin position="351"/>
        <end position="798"/>
    </location>
</feature>
<dbReference type="GO" id="GO:0016491">
    <property type="term" value="F:oxidoreductase activity"/>
    <property type="evidence" value="ECO:0007669"/>
    <property type="project" value="InterPro"/>
</dbReference>
<accession>A0A1I2YBT5</accession>
<dbReference type="PROSITE" id="PS51608">
    <property type="entry name" value="SAM_MT_UBIE"/>
    <property type="match status" value="1"/>
</dbReference>
<keyword evidence="4" id="KW-0830">Ubiquinone</keyword>
<evidence type="ECO:0000313" key="6">
    <source>
        <dbReference type="Proteomes" id="UP000533017"/>
    </source>
</evidence>
<evidence type="ECO:0000313" key="3">
    <source>
        <dbReference type="EMBL" id="NYH87043.1"/>
    </source>
</evidence>
<dbReference type="InterPro" id="IPR002937">
    <property type="entry name" value="Amino_oxidase"/>
</dbReference>
<dbReference type="Gene3D" id="3.40.50.150">
    <property type="entry name" value="Vaccinia Virus protein VP39"/>
    <property type="match status" value="1"/>
</dbReference>
<dbReference type="CDD" id="cd02440">
    <property type="entry name" value="AdoMet_MTases"/>
    <property type="match status" value="1"/>
</dbReference>
<sequence length="841" mass="89436">MTDRLLRPTQVVAGFDDAADTYDLLVGSNPGYHTHLRRSARRLVPLSGDGSGLRLLDLGCGTGASTAALLRVAPRARVVAVDGSAGMLAQARRKPWPAGVTFVHADAGDLTAGLAAVGEHEPFDGALAAYLLRNLDDPDALLREVFGLLRPGGTLAVHEYSVAGSPLSSAVWRAVSTSIIVPMGRAVSGHPALYEHLRHSVLHFDSVGELSARLRSAGYTRVRVAPMSGWQRGIVHTFLASRPATAGANGQVNGQVNGRVVNSHARGQANGKVDGHVNAHAGKVLDRLGNGSEGRHADRTADGAAGGTADGNGSPRPPGRDRRATLLPSPTVRPVPRPPEAPRVAVVGGGIAGVSAAVALAERGVRVVLFEREPHLGGRLAGWSTRLNDGSEVTMTRGFHAFFRQYYNLRALIERVDPGLGSLVPLRDYPLLHADGVRDTFTRVPRTPPLNAAVFAATSPTFAARDFLRLKPRAALPMVDVSVPDVYHRLDDVDALTFLNRIGFPAAARDLAFSVFSRSFFADPRDLSAAELVAMFHLYFLGSSEGLLFDVPSSPFPQALWNPLASYLYDRGAQVELDTPVRSVEPSAVGGGGRTHLVHTDKAIYDVDGVVLAADVPGLRSLVTGSAALGTPEWRDQLAGLPSAPAFLVSRLWLSTPVRADRPAFAGTAGYGPLDNVSVLDRYEDEARAWAGRTGGSVVELHAYAVPDGTDLDKLRHEVLEQLHRVFPETADATVVDERHEFRADCPLFPPGGFDRRPTVTTPDPGVVVAGDLVRVDAPVALMERAATSGLLAANHLLARWGRPTHQVWSVPNAGRWRALRALSHRYAPAGSGAGSDVRSG</sequence>
<dbReference type="SUPFAM" id="SSF53335">
    <property type="entry name" value="S-adenosyl-L-methionine-dependent methyltransferases"/>
    <property type="match status" value="1"/>
</dbReference>
<evidence type="ECO:0000313" key="4">
    <source>
        <dbReference type="EMBL" id="SFH23228.1"/>
    </source>
</evidence>
<keyword evidence="4" id="KW-0489">Methyltransferase</keyword>
<dbReference type="InterPro" id="IPR004033">
    <property type="entry name" value="UbiE/COQ5_MeTrFase"/>
</dbReference>
<dbReference type="EMBL" id="JACBZA010000001">
    <property type="protein sequence ID" value="NYH87043.1"/>
    <property type="molecule type" value="Genomic_DNA"/>
</dbReference>